<dbReference type="Proteomes" id="UP000198304">
    <property type="component" value="Unassembled WGS sequence"/>
</dbReference>
<dbReference type="GO" id="GO:0006302">
    <property type="term" value="P:double-strand break repair"/>
    <property type="evidence" value="ECO:0007669"/>
    <property type="project" value="TreeGrafter"/>
</dbReference>
<keyword evidence="3" id="KW-1185">Reference proteome</keyword>
<evidence type="ECO:0000313" key="2">
    <source>
        <dbReference type="EMBL" id="SNS69992.1"/>
    </source>
</evidence>
<sequence>MYLKRIHIRNFRVFDETGVEIIFNKGVNAIIGENNSGKSSIIDAIRIAFSTVPYKKDIFFSKSDFHINDDGTTAQWAQFDVFLEDVPPYLLEIWNPEKKTSGEFHVRFSSYTAANGMEKVKSSSWGIGTEGNPISSDTFEAI</sequence>
<evidence type="ECO:0000313" key="3">
    <source>
        <dbReference type="Proteomes" id="UP000198304"/>
    </source>
</evidence>
<dbReference type="PANTHER" id="PTHR32182">
    <property type="entry name" value="DNA REPLICATION AND REPAIR PROTEIN RECF"/>
    <property type="match status" value="1"/>
</dbReference>
<dbReference type="InterPro" id="IPR041685">
    <property type="entry name" value="AAA_GajA/Old/RecF-like"/>
</dbReference>
<dbReference type="EMBL" id="FZOJ01000017">
    <property type="protein sequence ID" value="SNS69992.1"/>
    <property type="molecule type" value="Genomic_DNA"/>
</dbReference>
<proteinExistence type="predicted"/>
<dbReference type="Gene3D" id="3.40.50.300">
    <property type="entry name" value="P-loop containing nucleotide triphosphate hydrolases"/>
    <property type="match status" value="1"/>
</dbReference>
<dbReference type="PANTHER" id="PTHR32182:SF22">
    <property type="entry name" value="ATP-DEPENDENT ENDONUCLEASE, OLD FAMILY-RELATED"/>
    <property type="match status" value="1"/>
</dbReference>
<dbReference type="Pfam" id="PF13175">
    <property type="entry name" value="AAA_15"/>
    <property type="match status" value="1"/>
</dbReference>
<dbReference type="InterPro" id="IPR027417">
    <property type="entry name" value="P-loop_NTPase"/>
</dbReference>
<evidence type="ECO:0000259" key="1">
    <source>
        <dbReference type="Pfam" id="PF13175"/>
    </source>
</evidence>
<feature type="domain" description="Endonuclease GajA/Old nuclease/RecF-like AAA" evidence="1">
    <location>
        <begin position="1"/>
        <end position="74"/>
    </location>
</feature>
<dbReference type="RefSeq" id="WP_176431415.1">
    <property type="nucleotide sequence ID" value="NZ_FZOJ01000017.1"/>
</dbReference>
<reference evidence="2 3" key="1">
    <citation type="submission" date="2017-06" db="EMBL/GenBank/DDBJ databases">
        <authorList>
            <person name="Kim H.J."/>
            <person name="Triplett B.A."/>
        </authorList>
    </citation>
    <scope>NUCLEOTIDE SEQUENCE [LARGE SCALE GENOMIC DNA]</scope>
    <source>
        <strain evidence="2 3">SCA</strain>
    </source>
</reference>
<protein>
    <submittedName>
        <fullName evidence="2">AAA ATPase domain-containing protein</fullName>
    </submittedName>
</protein>
<dbReference type="GO" id="GO:0000731">
    <property type="term" value="P:DNA synthesis involved in DNA repair"/>
    <property type="evidence" value="ECO:0007669"/>
    <property type="project" value="TreeGrafter"/>
</dbReference>
<dbReference type="SUPFAM" id="SSF52540">
    <property type="entry name" value="P-loop containing nucleoside triphosphate hydrolases"/>
    <property type="match status" value="1"/>
</dbReference>
<accession>A0A239GME7</accession>
<dbReference type="AlphaFoldDB" id="A0A239GME7"/>
<name>A0A239GME7_9FIRM</name>
<gene>
    <name evidence="2" type="ORF">SAMN05446037_101774</name>
</gene>
<organism evidence="2 3">
    <name type="scientific">Anaerovirgula multivorans</name>
    <dbReference type="NCBI Taxonomy" id="312168"/>
    <lineage>
        <taxon>Bacteria</taxon>
        <taxon>Bacillati</taxon>
        <taxon>Bacillota</taxon>
        <taxon>Clostridia</taxon>
        <taxon>Peptostreptococcales</taxon>
        <taxon>Natronincolaceae</taxon>
        <taxon>Anaerovirgula</taxon>
    </lineage>
</organism>